<feature type="transmembrane region" description="Helical" evidence="6">
    <location>
        <begin position="76"/>
        <end position="109"/>
    </location>
</feature>
<gene>
    <name evidence="7" type="ORF">B0J12DRAFT_757499</name>
</gene>
<feature type="transmembrane region" description="Helical" evidence="6">
    <location>
        <begin position="251"/>
        <end position="276"/>
    </location>
</feature>
<keyword evidence="4 6" id="KW-1133">Transmembrane helix</keyword>
<evidence type="ECO:0000256" key="3">
    <source>
        <dbReference type="ARBA" id="ARBA00022692"/>
    </source>
</evidence>
<evidence type="ECO:0000256" key="6">
    <source>
        <dbReference type="SAM" id="Phobius"/>
    </source>
</evidence>
<evidence type="ECO:0000313" key="8">
    <source>
        <dbReference type="Proteomes" id="UP000774617"/>
    </source>
</evidence>
<dbReference type="Gene3D" id="1.20.1250.20">
    <property type="entry name" value="MFS general substrate transporter like domains"/>
    <property type="match status" value="1"/>
</dbReference>
<evidence type="ECO:0000313" key="7">
    <source>
        <dbReference type="EMBL" id="KAH7046073.1"/>
    </source>
</evidence>
<protein>
    <recommendedName>
        <fullName evidence="9">Major facilitator superfamily domain general substrate transporter</fullName>
    </recommendedName>
</protein>
<keyword evidence="3 6" id="KW-0812">Transmembrane</keyword>
<comment type="caution">
    <text evidence="7">The sequence shown here is derived from an EMBL/GenBank/DDBJ whole genome shotgun (WGS) entry which is preliminary data.</text>
</comment>
<evidence type="ECO:0000256" key="1">
    <source>
        <dbReference type="ARBA" id="ARBA00004127"/>
    </source>
</evidence>
<proteinExistence type="predicted"/>
<sequence>MVIGFFFSRAVFVPTRKIILCETPAAKKRNILRSSAKPCIDLKKFGHSRNSNIDSWLIHRIPVAKLVDIWGRGEGFMLMAAFATFGLALTAVCSNVAVCVIAQVFYAAGTHSANYILHVIMADASSLRNRALAFGFATTPYLLTAFAVNARPSLKASSDVAIRRRASPECASSRDLLSSSTLSGPRSSISGLALILIPLGLKCHYADGRHDTSLLGQCIAGATVLFLFWLWESRHARIRLISYRAIASRTVAGSCLLCSSCFVATGCYHTYLLSFLQVVHRLGIRDAGYIANASSLTACVCGVSVAWSIRQTGRFEIFGLLAQPIRALQLLAIVPAVARGPAAAVVPEITRIAFPDEQPSTWFAVAKAESVSEALAVS</sequence>
<evidence type="ECO:0000256" key="2">
    <source>
        <dbReference type="ARBA" id="ARBA00022448"/>
    </source>
</evidence>
<dbReference type="SUPFAM" id="SSF103473">
    <property type="entry name" value="MFS general substrate transporter"/>
    <property type="match status" value="2"/>
</dbReference>
<dbReference type="PANTHER" id="PTHR23501:SF191">
    <property type="entry name" value="VACUOLAR BASIC AMINO ACID TRANSPORTER 4"/>
    <property type="match status" value="1"/>
</dbReference>
<feature type="transmembrane region" description="Helical" evidence="6">
    <location>
        <begin position="214"/>
        <end position="231"/>
    </location>
</feature>
<organism evidence="7 8">
    <name type="scientific">Macrophomina phaseolina</name>
    <dbReference type="NCBI Taxonomy" id="35725"/>
    <lineage>
        <taxon>Eukaryota</taxon>
        <taxon>Fungi</taxon>
        <taxon>Dikarya</taxon>
        <taxon>Ascomycota</taxon>
        <taxon>Pezizomycotina</taxon>
        <taxon>Dothideomycetes</taxon>
        <taxon>Dothideomycetes incertae sedis</taxon>
        <taxon>Botryosphaeriales</taxon>
        <taxon>Botryosphaeriaceae</taxon>
        <taxon>Macrophomina</taxon>
    </lineage>
</organism>
<keyword evidence="5 6" id="KW-0472">Membrane</keyword>
<feature type="transmembrane region" description="Helical" evidence="6">
    <location>
        <begin position="288"/>
        <end position="309"/>
    </location>
</feature>
<keyword evidence="2" id="KW-0813">Transport</keyword>
<dbReference type="InterPro" id="IPR036259">
    <property type="entry name" value="MFS_trans_sf"/>
</dbReference>
<dbReference type="EMBL" id="JAGTJR010000018">
    <property type="protein sequence ID" value="KAH7046073.1"/>
    <property type="molecule type" value="Genomic_DNA"/>
</dbReference>
<accession>A0ABQ8G6G6</accession>
<evidence type="ECO:0000256" key="5">
    <source>
        <dbReference type="ARBA" id="ARBA00023136"/>
    </source>
</evidence>
<dbReference type="Proteomes" id="UP000774617">
    <property type="component" value="Unassembled WGS sequence"/>
</dbReference>
<keyword evidence="8" id="KW-1185">Reference proteome</keyword>
<evidence type="ECO:0008006" key="9">
    <source>
        <dbReference type="Google" id="ProtNLM"/>
    </source>
</evidence>
<comment type="subcellular location">
    <subcellularLocation>
        <location evidence="1">Endomembrane system</location>
        <topology evidence="1">Multi-pass membrane protein</topology>
    </subcellularLocation>
</comment>
<name>A0ABQ8G6G6_9PEZI</name>
<reference evidence="7 8" key="1">
    <citation type="journal article" date="2021" name="Nat. Commun.">
        <title>Genetic determinants of endophytism in the Arabidopsis root mycobiome.</title>
        <authorList>
            <person name="Mesny F."/>
            <person name="Miyauchi S."/>
            <person name="Thiergart T."/>
            <person name="Pickel B."/>
            <person name="Atanasova L."/>
            <person name="Karlsson M."/>
            <person name="Huettel B."/>
            <person name="Barry K.W."/>
            <person name="Haridas S."/>
            <person name="Chen C."/>
            <person name="Bauer D."/>
            <person name="Andreopoulos W."/>
            <person name="Pangilinan J."/>
            <person name="LaButti K."/>
            <person name="Riley R."/>
            <person name="Lipzen A."/>
            <person name="Clum A."/>
            <person name="Drula E."/>
            <person name="Henrissat B."/>
            <person name="Kohler A."/>
            <person name="Grigoriev I.V."/>
            <person name="Martin F.M."/>
            <person name="Hacquard S."/>
        </authorList>
    </citation>
    <scope>NUCLEOTIDE SEQUENCE [LARGE SCALE GENOMIC DNA]</scope>
    <source>
        <strain evidence="7 8">MPI-SDFR-AT-0080</strain>
    </source>
</reference>
<dbReference type="PANTHER" id="PTHR23501">
    <property type="entry name" value="MAJOR FACILITATOR SUPERFAMILY"/>
    <property type="match status" value="1"/>
</dbReference>
<evidence type="ECO:0000256" key="4">
    <source>
        <dbReference type="ARBA" id="ARBA00022989"/>
    </source>
</evidence>
<feature type="transmembrane region" description="Helical" evidence="6">
    <location>
        <begin position="130"/>
        <end position="148"/>
    </location>
</feature>